<evidence type="ECO:0000259" key="3">
    <source>
        <dbReference type="Pfam" id="PF13313"/>
    </source>
</evidence>
<keyword evidence="2" id="KW-0732">Signal</keyword>
<evidence type="ECO:0000313" key="6">
    <source>
        <dbReference type="Proteomes" id="UP001143474"/>
    </source>
</evidence>
<dbReference type="Pfam" id="PF16640">
    <property type="entry name" value="Big_3_5"/>
    <property type="match status" value="1"/>
</dbReference>
<dbReference type="Gene3D" id="2.60.40.10">
    <property type="entry name" value="Immunoglobulins"/>
    <property type="match status" value="1"/>
</dbReference>
<dbReference type="InterPro" id="IPR025141">
    <property type="entry name" value="DUF4082"/>
</dbReference>
<evidence type="ECO:0000259" key="4">
    <source>
        <dbReference type="Pfam" id="PF16640"/>
    </source>
</evidence>
<proteinExistence type="inferred from homology"/>
<gene>
    <name evidence="5" type="ORF">GCM10017600_77140</name>
</gene>
<name>A0A9W6I9J6_9ACTN</name>
<feature type="domain" description="DUF4082" evidence="3">
    <location>
        <begin position="321"/>
        <end position="466"/>
    </location>
</feature>
<dbReference type="Proteomes" id="UP001143474">
    <property type="component" value="Unassembled WGS sequence"/>
</dbReference>
<dbReference type="EMBL" id="BSEV01000030">
    <property type="protein sequence ID" value="GLK14302.1"/>
    <property type="molecule type" value="Genomic_DNA"/>
</dbReference>
<evidence type="ECO:0008006" key="7">
    <source>
        <dbReference type="Google" id="ProtNLM"/>
    </source>
</evidence>
<organism evidence="5 6">
    <name type="scientific">Streptosporangium carneum</name>
    <dbReference type="NCBI Taxonomy" id="47481"/>
    <lineage>
        <taxon>Bacteria</taxon>
        <taxon>Bacillati</taxon>
        <taxon>Actinomycetota</taxon>
        <taxon>Actinomycetes</taxon>
        <taxon>Streptosporangiales</taxon>
        <taxon>Streptosporangiaceae</taxon>
        <taxon>Streptosporangium</taxon>
    </lineage>
</organism>
<comment type="similarity">
    <text evidence="1">Belongs to the ice-binding protein family.</text>
</comment>
<dbReference type="Pfam" id="PF13313">
    <property type="entry name" value="DUF4082"/>
    <property type="match status" value="2"/>
</dbReference>
<dbReference type="Pfam" id="PF11999">
    <property type="entry name" value="Ice_binding"/>
    <property type="match status" value="1"/>
</dbReference>
<evidence type="ECO:0000256" key="2">
    <source>
        <dbReference type="ARBA" id="ARBA00022729"/>
    </source>
</evidence>
<sequence>MPVNLGSAASFGVLAGSTVANVNLTDVAGDLGVGAGGTISGFPPGTVSGATHNGDAAATQALAAATAAYNDITARTPVTTVPTQLGGTTKTPGVYDTANGNLAIAGTLTLDAQSDPDALFIFKGATLSTASVSNVALIGGAQEDNVFWQLSDSATLGTLSTFRGNVLASDSVSVNNGAAVYGRLFALTDTVTLQGTASIPKTRITVPNNPPTTTALTTSGSPSAAGQQVTFTATVSPVTGSLSPQGQVAFKDGLTVIGTSTANGSGVATLTTSALSAGNHSIVAVYLGGDTPSGEGTVHFAPSASAPVIQIVTASLWTSVDTPDSASQNDSNATAVGVKFTASTDGVIRGIKFYKGSLNTGTHTGTLWTSGGQLLASAVFTSETASGWQQVSFSSPVSVTAGTTYVASYHTTSGFYSVSRLYFTQARTNGPLTAPENSAASVNGVYSYGTASTFPVNGFQATNYWVDVLFSPSTSFWSSADTPDTASHNDSNAITVGLKFRPSANGSIRGVKFYKGSLNTGTHTGSLWTSGGQLLAGVTFSNETASGWQEANFSSSVAVTAGTVYVVSYHTTSGFYSVNRPYFIVPRARGPLAAPENGTQGIGVNGVYSYGATNTFPVNGYRATNYWVDVLYDVG</sequence>
<dbReference type="AlphaFoldDB" id="A0A9W6I9J6"/>
<comment type="caution">
    <text evidence="5">The sequence shown here is derived from an EMBL/GenBank/DDBJ whole genome shotgun (WGS) entry which is preliminary data.</text>
</comment>
<dbReference type="InterPro" id="IPR032109">
    <property type="entry name" value="Big_3_5"/>
</dbReference>
<keyword evidence="6" id="KW-1185">Reference proteome</keyword>
<protein>
    <recommendedName>
        <fullName evidence="7">DUF4082 domain-containing protein</fullName>
    </recommendedName>
</protein>
<feature type="domain" description="DUF4082" evidence="3">
    <location>
        <begin position="481"/>
        <end position="628"/>
    </location>
</feature>
<dbReference type="InterPro" id="IPR013783">
    <property type="entry name" value="Ig-like_fold"/>
</dbReference>
<evidence type="ECO:0000313" key="5">
    <source>
        <dbReference type="EMBL" id="GLK14302.1"/>
    </source>
</evidence>
<reference evidence="5" key="1">
    <citation type="journal article" date="2014" name="Int. J. Syst. Evol. Microbiol.">
        <title>Complete genome sequence of Corynebacterium casei LMG S-19264T (=DSM 44701T), isolated from a smear-ripened cheese.</title>
        <authorList>
            <consortium name="US DOE Joint Genome Institute (JGI-PGF)"/>
            <person name="Walter F."/>
            <person name="Albersmeier A."/>
            <person name="Kalinowski J."/>
            <person name="Ruckert C."/>
        </authorList>
    </citation>
    <scope>NUCLEOTIDE SEQUENCE</scope>
    <source>
        <strain evidence="5">VKM Ac-2007</strain>
    </source>
</reference>
<dbReference type="GO" id="GO:0005975">
    <property type="term" value="P:carbohydrate metabolic process"/>
    <property type="evidence" value="ECO:0007669"/>
    <property type="project" value="UniProtKB-ARBA"/>
</dbReference>
<accession>A0A9W6I9J6</accession>
<evidence type="ECO:0000256" key="1">
    <source>
        <dbReference type="ARBA" id="ARBA00005445"/>
    </source>
</evidence>
<dbReference type="InterPro" id="IPR021884">
    <property type="entry name" value="Ice-bd_prot"/>
</dbReference>
<reference evidence="5" key="2">
    <citation type="submission" date="2023-01" db="EMBL/GenBank/DDBJ databases">
        <authorList>
            <person name="Sun Q."/>
            <person name="Evtushenko L."/>
        </authorList>
    </citation>
    <scope>NUCLEOTIDE SEQUENCE</scope>
    <source>
        <strain evidence="5">VKM Ac-2007</strain>
    </source>
</reference>
<feature type="domain" description="Bacterial Ig-like" evidence="4">
    <location>
        <begin position="216"/>
        <end position="312"/>
    </location>
</feature>